<dbReference type="EMBL" id="OV696690">
    <property type="protein sequence ID" value="CAH1265849.1"/>
    <property type="molecule type" value="Genomic_DNA"/>
</dbReference>
<feature type="compositionally biased region" description="Basic and acidic residues" evidence="1">
    <location>
        <begin position="114"/>
        <end position="134"/>
    </location>
</feature>
<reference evidence="2" key="1">
    <citation type="submission" date="2022-01" db="EMBL/GenBank/DDBJ databases">
        <authorList>
            <person name="Braso-Vives M."/>
        </authorList>
    </citation>
    <scope>NUCLEOTIDE SEQUENCE</scope>
</reference>
<accession>A0A8K0A1K3</accession>
<dbReference type="Proteomes" id="UP000838412">
    <property type="component" value="Chromosome 5"/>
</dbReference>
<keyword evidence="3" id="KW-1185">Reference proteome</keyword>
<dbReference type="OrthoDB" id="10339224at2759"/>
<evidence type="ECO:0000313" key="3">
    <source>
        <dbReference type="Proteomes" id="UP000838412"/>
    </source>
</evidence>
<organism evidence="2 3">
    <name type="scientific">Branchiostoma lanceolatum</name>
    <name type="common">Common lancelet</name>
    <name type="synonym">Amphioxus lanceolatum</name>
    <dbReference type="NCBI Taxonomy" id="7740"/>
    <lineage>
        <taxon>Eukaryota</taxon>
        <taxon>Metazoa</taxon>
        <taxon>Chordata</taxon>
        <taxon>Cephalochordata</taxon>
        <taxon>Leptocardii</taxon>
        <taxon>Amphioxiformes</taxon>
        <taxon>Branchiostomatidae</taxon>
        <taxon>Branchiostoma</taxon>
    </lineage>
</organism>
<evidence type="ECO:0000256" key="1">
    <source>
        <dbReference type="SAM" id="MobiDB-lite"/>
    </source>
</evidence>
<proteinExistence type="predicted"/>
<sequence>MKLYGIEKNSKMGAYWPTLKLARLEPRVYELVEKVFQKYPDSTKSQFHRLSGLPQRSYVASLRRLISGDSWTAVLKDATKAKEGRPKGKYSTTAKQKAREGASSSISRPLEAGHVQEERDLSRLQEEKEKVREENANLKAANAKLEEEKSNFKEANAKLEEEKSKFMEANAKLEEEKSNFMEANAKLEEEKSKFMEANAKLEEEKSKFMEANAKLEEENNKLRQTPKHSATKPEGAPPTKKMKILTTWDYSAIEVGQEVGVLYTQPKQRVFYGRVEHVDLAEGVKVAFYRTNKKGVIFTTVAERDWVEPNYIIDNNVQLSKDGSTLSLSKAEEERLDKKFKMYMLYWEPEEEES</sequence>
<feature type="region of interest" description="Disordered" evidence="1">
    <location>
        <begin position="80"/>
        <end position="134"/>
    </location>
</feature>
<dbReference type="AlphaFoldDB" id="A0A8K0A1K3"/>
<evidence type="ECO:0000313" key="2">
    <source>
        <dbReference type="EMBL" id="CAH1265849.1"/>
    </source>
</evidence>
<gene>
    <name evidence="2" type="primary">Hypp3249</name>
    <name evidence="2" type="ORF">BLAG_LOCUS19675</name>
</gene>
<protein>
    <submittedName>
        <fullName evidence="2">Hypp3249 protein</fullName>
    </submittedName>
</protein>
<name>A0A8K0A1K3_BRALA</name>